<keyword evidence="10" id="KW-0418">Kinase</keyword>
<comment type="subcellular location">
    <subcellularLocation>
        <location evidence="2">Cell inner membrane</location>
        <topology evidence="2">Multi-pass membrane protein</topology>
    </subcellularLocation>
</comment>
<keyword evidence="11" id="KW-0067">ATP-binding</keyword>
<dbReference type="InterPro" id="IPR036097">
    <property type="entry name" value="HisK_dim/P_sf"/>
</dbReference>
<evidence type="ECO:0000313" key="18">
    <source>
        <dbReference type="EMBL" id="MCY0387613.1"/>
    </source>
</evidence>
<comment type="catalytic activity">
    <reaction evidence="1">
        <text>ATP + protein L-histidine = ADP + protein N-phospho-L-histidine.</text>
        <dbReference type="EC" id="2.7.13.3"/>
    </reaction>
</comment>
<keyword evidence="4" id="KW-1003">Cell membrane</keyword>
<feature type="transmembrane region" description="Helical" evidence="15">
    <location>
        <begin position="12"/>
        <end position="31"/>
    </location>
</feature>
<dbReference type="SMART" id="SM00387">
    <property type="entry name" value="HATPase_c"/>
    <property type="match status" value="1"/>
</dbReference>
<keyword evidence="19" id="KW-1185">Reference proteome</keyword>
<evidence type="ECO:0000313" key="19">
    <source>
        <dbReference type="Proteomes" id="UP001082899"/>
    </source>
</evidence>
<dbReference type="InterPro" id="IPR003594">
    <property type="entry name" value="HATPase_dom"/>
</dbReference>
<dbReference type="SMART" id="SM00304">
    <property type="entry name" value="HAMP"/>
    <property type="match status" value="1"/>
</dbReference>
<evidence type="ECO:0000256" key="10">
    <source>
        <dbReference type="ARBA" id="ARBA00022777"/>
    </source>
</evidence>
<feature type="domain" description="HAMP" evidence="17">
    <location>
        <begin position="171"/>
        <end position="223"/>
    </location>
</feature>
<evidence type="ECO:0000256" key="7">
    <source>
        <dbReference type="ARBA" id="ARBA00022679"/>
    </source>
</evidence>
<dbReference type="Pfam" id="PF00672">
    <property type="entry name" value="HAMP"/>
    <property type="match status" value="1"/>
</dbReference>
<evidence type="ECO:0000259" key="17">
    <source>
        <dbReference type="PROSITE" id="PS50885"/>
    </source>
</evidence>
<keyword evidence="9" id="KW-0547">Nucleotide-binding</keyword>
<evidence type="ECO:0000256" key="1">
    <source>
        <dbReference type="ARBA" id="ARBA00000085"/>
    </source>
</evidence>
<dbReference type="InterPro" id="IPR003661">
    <property type="entry name" value="HisK_dim/P_dom"/>
</dbReference>
<evidence type="ECO:0000256" key="14">
    <source>
        <dbReference type="ARBA" id="ARBA00023136"/>
    </source>
</evidence>
<comment type="caution">
    <text evidence="18">The sequence shown here is derived from an EMBL/GenBank/DDBJ whole genome shotgun (WGS) entry which is preliminary data.</text>
</comment>
<keyword evidence="8 15" id="KW-0812">Transmembrane</keyword>
<dbReference type="Gene3D" id="3.30.565.10">
    <property type="entry name" value="Histidine kinase-like ATPase, C-terminal domain"/>
    <property type="match status" value="1"/>
</dbReference>
<keyword evidence="14 15" id="KW-0472">Membrane</keyword>
<dbReference type="PRINTS" id="PR00344">
    <property type="entry name" value="BCTRLSENSOR"/>
</dbReference>
<organism evidence="18 19">
    <name type="scientific">Robbsia betulipollinis</name>
    <dbReference type="NCBI Taxonomy" id="2981849"/>
    <lineage>
        <taxon>Bacteria</taxon>
        <taxon>Pseudomonadati</taxon>
        <taxon>Pseudomonadota</taxon>
        <taxon>Betaproteobacteria</taxon>
        <taxon>Burkholderiales</taxon>
        <taxon>Burkholderiaceae</taxon>
        <taxon>Robbsia</taxon>
    </lineage>
</organism>
<name>A0ABT3ZM48_9BURK</name>
<dbReference type="PROSITE" id="PS50109">
    <property type="entry name" value="HIS_KIN"/>
    <property type="match status" value="1"/>
</dbReference>
<evidence type="ECO:0000256" key="5">
    <source>
        <dbReference type="ARBA" id="ARBA00022519"/>
    </source>
</evidence>
<dbReference type="Pfam" id="PF02518">
    <property type="entry name" value="HATPase_c"/>
    <property type="match status" value="1"/>
</dbReference>
<accession>A0ABT3ZM48</accession>
<dbReference type="Gene3D" id="1.10.287.130">
    <property type="match status" value="1"/>
</dbReference>
<feature type="domain" description="Histidine kinase" evidence="16">
    <location>
        <begin position="231"/>
        <end position="455"/>
    </location>
</feature>
<keyword evidence="13" id="KW-0902">Two-component regulatory system</keyword>
<dbReference type="InterPro" id="IPR050980">
    <property type="entry name" value="2C_sensor_his_kinase"/>
</dbReference>
<dbReference type="InterPro" id="IPR004358">
    <property type="entry name" value="Sig_transdc_His_kin-like_C"/>
</dbReference>
<keyword evidence="12 15" id="KW-1133">Transmembrane helix</keyword>
<dbReference type="PROSITE" id="PS50885">
    <property type="entry name" value="HAMP"/>
    <property type="match status" value="1"/>
</dbReference>
<gene>
    <name evidence="18" type="ORF">OVY01_10285</name>
</gene>
<evidence type="ECO:0000256" key="6">
    <source>
        <dbReference type="ARBA" id="ARBA00022553"/>
    </source>
</evidence>
<dbReference type="SUPFAM" id="SSF55874">
    <property type="entry name" value="ATPase domain of HSP90 chaperone/DNA topoisomerase II/histidine kinase"/>
    <property type="match status" value="1"/>
</dbReference>
<evidence type="ECO:0000259" key="16">
    <source>
        <dbReference type="PROSITE" id="PS50109"/>
    </source>
</evidence>
<feature type="transmembrane region" description="Helical" evidence="15">
    <location>
        <begin position="151"/>
        <end position="171"/>
    </location>
</feature>
<dbReference type="PANTHER" id="PTHR44936:SF5">
    <property type="entry name" value="SENSOR HISTIDINE KINASE ENVZ"/>
    <property type="match status" value="1"/>
</dbReference>
<dbReference type="CDD" id="cd00082">
    <property type="entry name" value="HisKA"/>
    <property type="match status" value="1"/>
</dbReference>
<dbReference type="CDD" id="cd06225">
    <property type="entry name" value="HAMP"/>
    <property type="match status" value="1"/>
</dbReference>
<proteinExistence type="predicted"/>
<keyword evidence="5" id="KW-0997">Cell inner membrane</keyword>
<evidence type="ECO:0000256" key="13">
    <source>
        <dbReference type="ARBA" id="ARBA00023012"/>
    </source>
</evidence>
<dbReference type="EMBL" id="JAPMXC010000001">
    <property type="protein sequence ID" value="MCY0387613.1"/>
    <property type="molecule type" value="Genomic_DNA"/>
</dbReference>
<dbReference type="RefSeq" id="WP_267847343.1">
    <property type="nucleotide sequence ID" value="NZ_JAPMXC010000001.1"/>
</dbReference>
<evidence type="ECO:0000256" key="11">
    <source>
        <dbReference type="ARBA" id="ARBA00022840"/>
    </source>
</evidence>
<evidence type="ECO:0000256" key="4">
    <source>
        <dbReference type="ARBA" id="ARBA00022475"/>
    </source>
</evidence>
<reference evidence="18" key="1">
    <citation type="submission" date="2022-11" db="EMBL/GenBank/DDBJ databases">
        <title>Robbsia betulipollinis sp. nov., isolated from pollen of birch (Betula pendula).</title>
        <authorList>
            <person name="Shi H."/>
            <person name="Ambika Manirajan B."/>
            <person name="Ratering S."/>
            <person name="Geissler-Plaum R."/>
            <person name="Schnell S."/>
        </authorList>
    </citation>
    <scope>NUCLEOTIDE SEQUENCE</scope>
    <source>
        <strain evidence="18">Bb-Pol-6</strain>
    </source>
</reference>
<dbReference type="Pfam" id="PF00512">
    <property type="entry name" value="HisKA"/>
    <property type="match status" value="1"/>
</dbReference>
<dbReference type="PANTHER" id="PTHR44936">
    <property type="entry name" value="SENSOR PROTEIN CREC"/>
    <property type="match status" value="1"/>
</dbReference>
<evidence type="ECO:0000256" key="15">
    <source>
        <dbReference type="SAM" id="Phobius"/>
    </source>
</evidence>
<dbReference type="InterPro" id="IPR036890">
    <property type="entry name" value="HATPase_C_sf"/>
</dbReference>
<protein>
    <recommendedName>
        <fullName evidence="3">histidine kinase</fullName>
        <ecNumber evidence="3">2.7.13.3</ecNumber>
    </recommendedName>
</protein>
<keyword evidence="7" id="KW-0808">Transferase</keyword>
<dbReference type="InterPro" id="IPR003660">
    <property type="entry name" value="HAMP_dom"/>
</dbReference>
<dbReference type="InterPro" id="IPR005467">
    <property type="entry name" value="His_kinase_dom"/>
</dbReference>
<dbReference type="Proteomes" id="UP001082899">
    <property type="component" value="Unassembled WGS sequence"/>
</dbReference>
<dbReference type="SMART" id="SM00388">
    <property type="entry name" value="HisKA"/>
    <property type="match status" value="1"/>
</dbReference>
<evidence type="ECO:0000256" key="2">
    <source>
        <dbReference type="ARBA" id="ARBA00004429"/>
    </source>
</evidence>
<evidence type="ECO:0000256" key="3">
    <source>
        <dbReference type="ARBA" id="ARBA00012438"/>
    </source>
</evidence>
<dbReference type="SUPFAM" id="SSF47384">
    <property type="entry name" value="Homodimeric domain of signal transducing histidine kinase"/>
    <property type="match status" value="1"/>
</dbReference>
<sequence>MKPRGLNSLFGRLAALVIVVLLLPHFVWYALVNVERSEMRSHYAVEETRFLIEAVEQHVASGSTEPLPWRLRTVPLAGPGVPSGRTPIVPNLRAFIAELTERLPAGTQIRMPEDAGKARDPLMWVLLPEQPNWIVMAVRPRAPPRPEGDRMLIWLIASFSAAVLFALFAAWRLQRPIRKLATAAARFGRGRDVPPVVEEGPQEFRMLTRRFNQMVADISRNESDRGIMLAGVAHDLKAPLSRLRLRAEMVDDEKQRNGFVRDVDSLTHIVDQFLVFAHDGADQSPLQSVNAHCLRYARNFHSAWPERAPLRLDLQARDDCELSAATLDRLLSNLIENAYQYGAPPVTISTGAVTEAALPGALPSRVAHEREDGAGPVITSGWFVAVSDEGNGIPEAELGSASRPFVRLDPARGGNAHCGLGLAIVERLAQRAGGQCVLSNGPAGGLRVELRFRAG</sequence>
<evidence type="ECO:0000256" key="8">
    <source>
        <dbReference type="ARBA" id="ARBA00022692"/>
    </source>
</evidence>
<dbReference type="EC" id="2.7.13.3" evidence="3"/>
<keyword evidence="6" id="KW-0597">Phosphoprotein</keyword>
<evidence type="ECO:0000256" key="9">
    <source>
        <dbReference type="ARBA" id="ARBA00022741"/>
    </source>
</evidence>
<evidence type="ECO:0000256" key="12">
    <source>
        <dbReference type="ARBA" id="ARBA00022989"/>
    </source>
</evidence>